<dbReference type="Proteomes" id="UP000007969">
    <property type="component" value="Chromosome"/>
</dbReference>
<evidence type="ECO:0000313" key="1">
    <source>
        <dbReference type="EMBL" id="BAH08440.1"/>
    </source>
</evidence>
<gene>
    <name evidence="1" type="ordered locus">CKR_3389</name>
</gene>
<evidence type="ECO:0000313" key="2">
    <source>
        <dbReference type="Proteomes" id="UP000007969"/>
    </source>
</evidence>
<dbReference type="EMBL" id="AP009049">
    <property type="protein sequence ID" value="BAH08440.1"/>
    <property type="molecule type" value="Genomic_DNA"/>
</dbReference>
<dbReference type="KEGG" id="ckr:CKR_3389"/>
<reference evidence="2" key="1">
    <citation type="submission" date="2005-09" db="EMBL/GenBank/DDBJ databases">
        <title>Complete genome sequence of Clostridium kluyveri and comparative genomics of Clostridia species.</title>
        <authorList>
            <person name="Inui M."/>
            <person name="Nonaka H."/>
            <person name="Shinoda Y."/>
            <person name="Ikenaga Y."/>
            <person name="Abe M."/>
            <person name="Naito K."/>
            <person name="Vertes A.A."/>
            <person name="Yukawa H."/>
        </authorList>
    </citation>
    <scope>NUCLEOTIDE SEQUENCE [LARGE SCALE GENOMIC DNA]</scope>
    <source>
        <strain evidence="2">NBRC 12016</strain>
    </source>
</reference>
<proteinExistence type="predicted"/>
<dbReference type="HOGENOM" id="CLU_178120_0_0_9"/>
<evidence type="ECO:0008006" key="3">
    <source>
        <dbReference type="Google" id="ProtNLM"/>
    </source>
</evidence>
<name>B9DXJ7_CLOK1</name>
<organism evidence="1 2">
    <name type="scientific">Clostridium kluyveri (strain NBRC 12016)</name>
    <dbReference type="NCBI Taxonomy" id="583346"/>
    <lineage>
        <taxon>Bacteria</taxon>
        <taxon>Bacillati</taxon>
        <taxon>Bacillota</taxon>
        <taxon>Clostridia</taxon>
        <taxon>Eubacteriales</taxon>
        <taxon>Clostridiaceae</taxon>
        <taxon>Clostridium</taxon>
    </lineage>
</organism>
<accession>B9DXJ7</accession>
<dbReference type="AlphaFoldDB" id="B9DXJ7"/>
<sequence length="81" mass="9498">MLYSPLRYIIYTIFIRQRNVLMDYMTAKEAAEKWEITPRRVQVLCAQGKISGAVRFGVTWAIPKDAVKPKDGRRRIQKAER</sequence>
<protein>
    <recommendedName>
        <fullName evidence="3">Helix-turn-helix domain-containing protein</fullName>
    </recommendedName>
</protein>